<organism evidence="2 3">
    <name type="scientific">Actinoalloteichus hymeniacidonis</name>
    <dbReference type="NCBI Taxonomy" id="340345"/>
    <lineage>
        <taxon>Bacteria</taxon>
        <taxon>Bacillati</taxon>
        <taxon>Actinomycetota</taxon>
        <taxon>Actinomycetes</taxon>
        <taxon>Pseudonocardiales</taxon>
        <taxon>Pseudonocardiaceae</taxon>
        <taxon>Actinoalloteichus</taxon>
    </lineage>
</organism>
<keyword evidence="1" id="KW-0472">Membrane</keyword>
<dbReference type="AlphaFoldDB" id="A0AAC9MXY7"/>
<accession>A0AAC9MXY7</accession>
<evidence type="ECO:0000313" key="2">
    <source>
        <dbReference type="EMBL" id="AOS62760.1"/>
    </source>
</evidence>
<evidence type="ECO:0000313" key="3">
    <source>
        <dbReference type="Proteomes" id="UP000095210"/>
    </source>
</evidence>
<dbReference type="RefSeq" id="WP_069848263.1">
    <property type="nucleotide sequence ID" value="NZ_CP014859.1"/>
</dbReference>
<keyword evidence="3" id="KW-1185">Reference proteome</keyword>
<feature type="transmembrane region" description="Helical" evidence="1">
    <location>
        <begin position="43"/>
        <end position="61"/>
    </location>
</feature>
<gene>
    <name evidence="2" type="ORF">TL08_09725</name>
</gene>
<name>A0AAC9MXY7_9PSEU</name>
<dbReference type="KEGG" id="ahm:TL08_09725"/>
<evidence type="ECO:0000256" key="1">
    <source>
        <dbReference type="SAM" id="Phobius"/>
    </source>
</evidence>
<protein>
    <submittedName>
        <fullName evidence="2">Uncharacterized protein</fullName>
    </submittedName>
</protein>
<proteinExistence type="predicted"/>
<sequence>MSPRRYGSVRRGGGTRLVALLVIIALAGGAGLSALVGLGMSGWTAVALLVAVIGVPAAVILRRPPSDRQPPFAGRDGR</sequence>
<dbReference type="EMBL" id="CP014859">
    <property type="protein sequence ID" value="AOS62760.1"/>
    <property type="molecule type" value="Genomic_DNA"/>
</dbReference>
<reference evidence="3" key="1">
    <citation type="submission" date="2016-03" db="EMBL/GenBank/DDBJ databases">
        <title>Complete genome sequence of the type strain Actinoalloteichus hymeniacidonis DSM 45092.</title>
        <authorList>
            <person name="Schaffert L."/>
            <person name="Albersmeier A."/>
            <person name="Winkler A."/>
            <person name="Kalinowski J."/>
            <person name="Zotchev S."/>
            <person name="Ruckert C."/>
        </authorList>
    </citation>
    <scope>NUCLEOTIDE SEQUENCE [LARGE SCALE GENOMIC DNA]</scope>
    <source>
        <strain evidence="3">HPA177(T) (DSM 45092(T))</strain>
    </source>
</reference>
<dbReference type="Proteomes" id="UP000095210">
    <property type="component" value="Chromosome"/>
</dbReference>
<keyword evidence="1" id="KW-1133">Transmembrane helix</keyword>
<keyword evidence="1" id="KW-0812">Transmembrane</keyword>